<dbReference type="NCBIfam" id="TIGR02785">
    <property type="entry name" value="addA_Gpos"/>
    <property type="match status" value="1"/>
</dbReference>
<comment type="catalytic activity">
    <reaction evidence="12 13">
        <text>ATP + H2O = ADP + phosphate + H(+)</text>
        <dbReference type="Rhea" id="RHEA:13065"/>
        <dbReference type="ChEBI" id="CHEBI:15377"/>
        <dbReference type="ChEBI" id="CHEBI:15378"/>
        <dbReference type="ChEBI" id="CHEBI:30616"/>
        <dbReference type="ChEBI" id="CHEBI:43474"/>
        <dbReference type="ChEBI" id="CHEBI:456216"/>
        <dbReference type="EC" id="5.6.2.4"/>
    </reaction>
</comment>
<dbReference type="InterPro" id="IPR011604">
    <property type="entry name" value="PDDEXK-like_dom_sf"/>
</dbReference>
<dbReference type="EC" id="5.6.2.4" evidence="13"/>
<evidence type="ECO:0000256" key="2">
    <source>
        <dbReference type="ARBA" id="ARBA00022741"/>
    </source>
</evidence>
<dbReference type="GO" id="GO:0008408">
    <property type="term" value="F:3'-5' exonuclease activity"/>
    <property type="evidence" value="ECO:0007669"/>
    <property type="project" value="UniProtKB-UniRule"/>
</dbReference>
<evidence type="ECO:0000256" key="1">
    <source>
        <dbReference type="ARBA" id="ARBA00022722"/>
    </source>
</evidence>
<evidence type="ECO:0000256" key="8">
    <source>
        <dbReference type="ARBA" id="ARBA00023125"/>
    </source>
</evidence>
<evidence type="ECO:0000256" key="10">
    <source>
        <dbReference type="ARBA" id="ARBA00023235"/>
    </source>
</evidence>
<dbReference type="GO" id="GO:0000724">
    <property type="term" value="P:double-strand break repair via homologous recombination"/>
    <property type="evidence" value="ECO:0007669"/>
    <property type="project" value="UniProtKB-UniRule"/>
</dbReference>
<dbReference type="InterPro" id="IPR000212">
    <property type="entry name" value="DNA_helicase_UvrD/REP"/>
</dbReference>
<evidence type="ECO:0000256" key="9">
    <source>
        <dbReference type="ARBA" id="ARBA00023204"/>
    </source>
</evidence>
<keyword evidence="18" id="KW-1185">Reference proteome</keyword>
<dbReference type="EMBL" id="FOXW01000003">
    <property type="protein sequence ID" value="SFQ21081.1"/>
    <property type="molecule type" value="Genomic_DNA"/>
</dbReference>
<evidence type="ECO:0000256" key="11">
    <source>
        <dbReference type="ARBA" id="ARBA00034617"/>
    </source>
</evidence>
<dbReference type="RefSeq" id="WP_092480033.1">
    <property type="nucleotide sequence ID" value="NZ_FOXW01000003.1"/>
</dbReference>
<accession>A0A1I5WND8</accession>
<sequence>MRELPLKPENSRFTDDQWQAVYDSGTNLLVSASAGSGKTTVLVERVIEKVKAGTNVDELLIVTYTDAAAREMKERIQSALQKAITGESLISQKRHLVKQIPMLSQASISTIHSFCLQVIRRYYYLIDLDPVFRLLTDSTEIVLLQEDVWNDVREELYGEEDSLFKTLTSTYSNDRTDSGLQDLVFSLFEFSRANPNPELWLEHLGDLYEVDEASFTTSTLFTDLLKPQIREILVGLEEQYNYAISMGENSDDLIANKELLEAEGNHIAELLRLLNEGNVEAIYQSMRSFEFARWKSPKKNADEEIKEVAQDMKSIRDQNKKRYQTMKDEYFSAPLADQIELMHKTVPLIKEMSRVTQLFSTAYTARKRERNLLDFNDLEHLTLNILAQFDEGTWTPTEASMHYREKFKEVMVDEYQDVNQLQENILYWLTQQETDHGNFFMVGDVKQSIYSFRLADPGLFLKKYESYGNNQDGERIILADNFRSRGEVLQFINLLFIQLMDKSVGQMEYDEAAKLVQGFTDFPASQTHQPEILIFEKETEDETELEEEMDEFGIETKTEGELMMVGQKIKSLIDEGFPIYDKKNKTHRPIQYSDIVLLTPTKKNNATVQALFKQLGIPLLVNDTQNYFQTTEVTIMMSLLKVIDNPYQDIPLASVLRSPLVGLNEREMAYIRITKKTGDYYDAVLTFYREYPGTTKETSFTDRLYEKIGLFLERMNTWREIARRGSIVTLIWSIYQETDFLDYVGGMASGRQRKANLHALYERAASYEQTSFKGLFQFVRFIEKMQQKDKDLAEPTALSEDENAVRIMTIHASKGLEFPVVFVLDLTKRFNLQDTMNSYVFNEHLGVGTEYKDLQKRVRFTTLPETVLKVEKKKKLLAEEMRKLYVALTRAEEKLYLVGSYKNEEAAWKDWGVVSSHQQTVLPSDLRLTANSLMKWIGLAIVRHPNSQNDFLHITAKNGEVQKHPASFSVHFTNEKELLQQNEALEVDFDAVKWLEQLEAAPVVELSDPLHQEFKEVKRLLEHKYAHQAATHTTSYQSVSEIKRMFEEPHEGQLAKIDISQPRNQNRYTEDKLRRPTFLTETTAPTSVEIGTATHLVLQSIDLHQTPTLESVRTLIAELIERGLLQEETAKRIEAEKIVAFFTTPVGELIVKDAEYVKREKVFSLLMSASSIFSDMDDSVKDKVLIHGIIDGYIEYSDYVVLFDYKTDRLERFKERAEEEMLNKYKGQLLLYKSALESILDKPVTAVYLCLLDNASVVEVK</sequence>
<keyword evidence="2 13" id="KW-0547">Nucleotide-binding</keyword>
<keyword evidence="9 13" id="KW-0234">DNA repair</keyword>
<comment type="subunit">
    <text evidence="13">Heterodimer of AddA and AddB/RexB.</text>
</comment>
<dbReference type="Gene3D" id="3.40.50.300">
    <property type="entry name" value="P-loop containing nucleotide triphosphate hydrolases"/>
    <property type="match status" value="4"/>
</dbReference>
<dbReference type="Gene3D" id="1.10.274.50">
    <property type="match status" value="1"/>
</dbReference>
<organism evidence="17 18">
    <name type="scientific">Desemzia incerta</name>
    <dbReference type="NCBI Taxonomy" id="82801"/>
    <lineage>
        <taxon>Bacteria</taxon>
        <taxon>Bacillati</taxon>
        <taxon>Bacillota</taxon>
        <taxon>Bacilli</taxon>
        <taxon>Lactobacillales</taxon>
        <taxon>Carnobacteriaceae</taxon>
        <taxon>Desemzia</taxon>
    </lineage>
</organism>
<keyword evidence="8 13" id="KW-0238">DNA-binding</keyword>
<keyword evidence="1 13" id="KW-0540">Nuclease</keyword>
<evidence type="ECO:0000256" key="7">
    <source>
        <dbReference type="ARBA" id="ARBA00022840"/>
    </source>
</evidence>
<dbReference type="InterPro" id="IPR011335">
    <property type="entry name" value="Restrct_endonuc-II-like"/>
</dbReference>
<evidence type="ECO:0000256" key="6">
    <source>
        <dbReference type="ARBA" id="ARBA00022839"/>
    </source>
</evidence>
<evidence type="ECO:0000259" key="15">
    <source>
        <dbReference type="PROSITE" id="PS51198"/>
    </source>
</evidence>
<evidence type="ECO:0000256" key="3">
    <source>
        <dbReference type="ARBA" id="ARBA00022763"/>
    </source>
</evidence>
<keyword evidence="5 13" id="KW-0347">Helicase</keyword>
<feature type="domain" description="UvrD-like helicase C-terminal" evidence="16">
    <location>
        <begin position="513"/>
        <end position="815"/>
    </location>
</feature>
<dbReference type="GO" id="GO:0005829">
    <property type="term" value="C:cytosol"/>
    <property type="evidence" value="ECO:0007669"/>
    <property type="project" value="TreeGrafter"/>
</dbReference>
<comment type="similarity">
    <text evidence="13">Belongs to the helicase family. AddA subfamily.</text>
</comment>
<dbReference type="Gene3D" id="3.90.320.10">
    <property type="match status" value="1"/>
</dbReference>
<dbReference type="EC" id="3.1.-.-" evidence="13"/>
<dbReference type="PANTHER" id="PTHR11070:SF48">
    <property type="entry name" value="ATP-DEPENDENT HELICASE_NUCLEASE SUBUNIT A"/>
    <property type="match status" value="1"/>
</dbReference>
<comment type="catalytic activity">
    <reaction evidence="11 13">
        <text>Couples ATP hydrolysis with the unwinding of duplex DNA by translocating in the 3'-5' direction.</text>
        <dbReference type="EC" id="5.6.2.4"/>
    </reaction>
</comment>
<dbReference type="GO" id="GO:0043138">
    <property type="term" value="F:3'-5' DNA helicase activity"/>
    <property type="evidence" value="ECO:0007669"/>
    <property type="project" value="UniProtKB-UniRule"/>
</dbReference>
<feature type="domain" description="UvrD-like helicase ATP-binding" evidence="15">
    <location>
        <begin position="11"/>
        <end position="485"/>
    </location>
</feature>
<dbReference type="InterPro" id="IPR014152">
    <property type="entry name" value="AddA"/>
</dbReference>
<protein>
    <recommendedName>
        <fullName evidence="13">ATP-dependent helicase/nuclease subunit A</fullName>
        <ecNumber evidence="13">3.1.-.-</ecNumber>
        <ecNumber evidence="13">5.6.2.4</ecNumber>
    </recommendedName>
    <alternativeName>
        <fullName evidence="13">ATP-dependent helicase/nuclease AddA</fullName>
    </alternativeName>
    <alternativeName>
        <fullName evidence="13">DNA 3'-5' helicase AddA</fullName>
    </alternativeName>
</protein>
<comment type="cofactor">
    <cofactor evidence="13">
        <name>Mg(2+)</name>
        <dbReference type="ChEBI" id="CHEBI:18420"/>
    </cofactor>
</comment>
<keyword evidence="10 13" id="KW-0413">Isomerase</keyword>
<evidence type="ECO:0000256" key="12">
    <source>
        <dbReference type="ARBA" id="ARBA00048988"/>
    </source>
</evidence>
<dbReference type="GO" id="GO:0033202">
    <property type="term" value="C:DNA helicase complex"/>
    <property type="evidence" value="ECO:0007669"/>
    <property type="project" value="TreeGrafter"/>
</dbReference>
<dbReference type="Pfam" id="PF13361">
    <property type="entry name" value="UvrD_C"/>
    <property type="match status" value="1"/>
</dbReference>
<proteinExistence type="inferred from homology"/>
<dbReference type="PANTHER" id="PTHR11070">
    <property type="entry name" value="UVRD / RECB / PCRA DNA HELICASE FAMILY MEMBER"/>
    <property type="match status" value="1"/>
</dbReference>
<dbReference type="InterPro" id="IPR038726">
    <property type="entry name" value="PDDEXK_AddAB-type"/>
</dbReference>
<dbReference type="GO" id="GO:0005524">
    <property type="term" value="F:ATP binding"/>
    <property type="evidence" value="ECO:0007669"/>
    <property type="project" value="UniProtKB-UniRule"/>
</dbReference>
<evidence type="ECO:0000259" key="16">
    <source>
        <dbReference type="PROSITE" id="PS51217"/>
    </source>
</evidence>
<dbReference type="OrthoDB" id="9810135at2"/>
<evidence type="ECO:0000313" key="18">
    <source>
        <dbReference type="Proteomes" id="UP000199136"/>
    </source>
</evidence>
<dbReference type="GO" id="GO:0003690">
    <property type="term" value="F:double-stranded DNA binding"/>
    <property type="evidence" value="ECO:0007669"/>
    <property type="project" value="UniProtKB-UniRule"/>
</dbReference>
<evidence type="ECO:0000256" key="4">
    <source>
        <dbReference type="ARBA" id="ARBA00022801"/>
    </source>
</evidence>
<dbReference type="STRING" id="82801.SAMN04488506_0979"/>
<comment type="function">
    <text evidence="13">The heterodimer acts as both an ATP-dependent DNA helicase and an ATP-dependent, dual-direction single-stranded exonuclease. Recognizes the chi site generating a DNA molecule suitable for the initiation of homologous recombination. The AddA nuclease domain is required for chi fragment generation; this subunit has the helicase and 3' -&gt; 5' nuclease activities.</text>
</comment>
<dbReference type="HAMAP" id="MF_01451">
    <property type="entry name" value="AddA"/>
    <property type="match status" value="1"/>
</dbReference>
<dbReference type="CDD" id="cd17932">
    <property type="entry name" value="DEXQc_UvrD"/>
    <property type="match status" value="1"/>
</dbReference>
<evidence type="ECO:0000256" key="14">
    <source>
        <dbReference type="PROSITE-ProRule" id="PRU00560"/>
    </source>
</evidence>
<dbReference type="PROSITE" id="PS51198">
    <property type="entry name" value="UVRD_HELICASE_ATP_BIND"/>
    <property type="match status" value="1"/>
</dbReference>
<evidence type="ECO:0000256" key="5">
    <source>
        <dbReference type="ARBA" id="ARBA00022806"/>
    </source>
</evidence>
<keyword evidence="6 13" id="KW-0269">Exonuclease</keyword>
<dbReference type="AlphaFoldDB" id="A0A1I5WND8"/>
<dbReference type="GO" id="GO:0016887">
    <property type="term" value="F:ATP hydrolysis activity"/>
    <property type="evidence" value="ECO:0007669"/>
    <property type="project" value="RHEA"/>
</dbReference>
<evidence type="ECO:0000256" key="13">
    <source>
        <dbReference type="HAMAP-Rule" id="MF_01451"/>
    </source>
</evidence>
<gene>
    <name evidence="13" type="primary">addA</name>
    <name evidence="17" type="ORF">SAMN04488506_0979</name>
</gene>
<dbReference type="InterPro" id="IPR014016">
    <property type="entry name" value="UvrD-like_ATP-bd"/>
</dbReference>
<name>A0A1I5WND8_9LACT</name>
<dbReference type="InterPro" id="IPR014017">
    <property type="entry name" value="DNA_helicase_UvrD-like_C"/>
</dbReference>
<dbReference type="Pfam" id="PF12705">
    <property type="entry name" value="PDDEXK_1"/>
    <property type="match status" value="1"/>
</dbReference>
<dbReference type="PROSITE" id="PS51217">
    <property type="entry name" value="UVRD_HELICASE_CTER"/>
    <property type="match status" value="1"/>
</dbReference>
<dbReference type="InterPro" id="IPR027417">
    <property type="entry name" value="P-loop_NTPase"/>
</dbReference>
<dbReference type="Proteomes" id="UP000199136">
    <property type="component" value="Unassembled WGS sequence"/>
</dbReference>
<dbReference type="Pfam" id="PF00580">
    <property type="entry name" value="UvrD-helicase"/>
    <property type="match status" value="1"/>
</dbReference>
<keyword evidence="4 13" id="KW-0378">Hydrolase</keyword>
<dbReference type="SUPFAM" id="SSF52980">
    <property type="entry name" value="Restriction endonuclease-like"/>
    <property type="match status" value="1"/>
</dbReference>
<keyword evidence="3 13" id="KW-0227">DNA damage</keyword>
<evidence type="ECO:0000313" key="17">
    <source>
        <dbReference type="EMBL" id="SFQ21081.1"/>
    </source>
</evidence>
<feature type="binding site" evidence="14">
    <location>
        <begin position="32"/>
        <end position="39"/>
    </location>
    <ligand>
        <name>ATP</name>
        <dbReference type="ChEBI" id="CHEBI:30616"/>
    </ligand>
</feature>
<dbReference type="SUPFAM" id="SSF52540">
    <property type="entry name" value="P-loop containing nucleoside triphosphate hydrolases"/>
    <property type="match status" value="1"/>
</dbReference>
<reference evidence="17 18" key="1">
    <citation type="submission" date="2016-10" db="EMBL/GenBank/DDBJ databases">
        <authorList>
            <person name="de Groot N.N."/>
        </authorList>
    </citation>
    <scope>NUCLEOTIDE SEQUENCE [LARGE SCALE GENOMIC DNA]</scope>
    <source>
        <strain evidence="17 18">DSM 20581</strain>
    </source>
</reference>
<keyword evidence="7 13" id="KW-0067">ATP-binding</keyword>